<evidence type="ECO:0000313" key="4">
    <source>
        <dbReference type="Proteomes" id="UP000177905"/>
    </source>
</evidence>
<dbReference type="EMBL" id="MEUA01000058">
    <property type="protein sequence ID" value="OGC13334.1"/>
    <property type="molecule type" value="Genomic_DNA"/>
</dbReference>
<evidence type="ECO:0000313" key="3">
    <source>
        <dbReference type="EMBL" id="OGC13334.1"/>
    </source>
</evidence>
<evidence type="ECO:0000259" key="2">
    <source>
        <dbReference type="Pfam" id="PF13231"/>
    </source>
</evidence>
<evidence type="ECO:0000256" key="1">
    <source>
        <dbReference type="SAM" id="Phobius"/>
    </source>
</evidence>
<feature type="transmembrane region" description="Helical" evidence="1">
    <location>
        <begin position="188"/>
        <end position="208"/>
    </location>
</feature>
<proteinExistence type="predicted"/>
<keyword evidence="1" id="KW-0812">Transmembrane</keyword>
<protein>
    <recommendedName>
        <fullName evidence="2">Glycosyltransferase RgtA/B/C/D-like domain-containing protein</fullName>
    </recommendedName>
</protein>
<name>A0A1F4RYT3_UNCSA</name>
<feature type="transmembrane region" description="Helical" evidence="1">
    <location>
        <begin position="50"/>
        <end position="79"/>
    </location>
</feature>
<dbReference type="AlphaFoldDB" id="A0A1F4RYT3"/>
<dbReference type="Proteomes" id="UP000177905">
    <property type="component" value="Unassembled WGS sequence"/>
</dbReference>
<dbReference type="InterPro" id="IPR038731">
    <property type="entry name" value="RgtA/B/C-like"/>
</dbReference>
<feature type="transmembrane region" description="Helical" evidence="1">
    <location>
        <begin position="143"/>
        <end position="165"/>
    </location>
</feature>
<reference evidence="3 4" key="1">
    <citation type="journal article" date="2016" name="Nat. Commun.">
        <title>Thousands of microbial genomes shed light on interconnected biogeochemical processes in an aquifer system.</title>
        <authorList>
            <person name="Anantharaman K."/>
            <person name="Brown C.T."/>
            <person name="Hug L.A."/>
            <person name="Sharon I."/>
            <person name="Castelle C.J."/>
            <person name="Probst A.J."/>
            <person name="Thomas B.C."/>
            <person name="Singh A."/>
            <person name="Wilkins M.J."/>
            <person name="Karaoz U."/>
            <person name="Brodie E.L."/>
            <person name="Williams K.H."/>
            <person name="Hubbard S.S."/>
            <person name="Banfield J.F."/>
        </authorList>
    </citation>
    <scope>NUCLEOTIDE SEQUENCE [LARGE SCALE GENOMIC DNA]</scope>
</reference>
<sequence length="434" mass="50808">MIAWLNFFLNKIFIDPVVSVRIGAFIFTLLDLVVVFFISKESFPEKDNKLHYATSLVYLLIPGIFITWLSFIVDLPLVFIYNLSLLFFIKYLKSSSAKYLYLVGFFVGIGLWVKYSMSLLYLVLFFFPVLFVKQRKLFSFAHYWISGFVGLFVFSPLLVFGLLQFKESVFFHANRIGDSVLFLGTFDFIGNQILFFSPLLFVFFVLWLKNEKRYIHNNPIKIFLYLSSFIPFLFFLLLSIKTKIWPHWPLMSYAGITVLISGWLYENKKMFKCLVYGMIFFEIIFILIGLFCAPGIFISSHKFSENRLLAGKMNFFISENKVDFFLSDNHGLVAQLTCYADKPFLMPTGVLSVAEGVWGRGQFDKWNNRYCKKGENVLLYVRKDSLVYSKAQKNFDRIYEAPGKYKLEFFALEDYLKDSRFYLAEGCKLDNIKL</sequence>
<feature type="transmembrane region" description="Helical" evidence="1">
    <location>
        <begin position="220"/>
        <end position="240"/>
    </location>
</feature>
<keyword evidence="1" id="KW-0472">Membrane</keyword>
<dbReference type="Pfam" id="PF13231">
    <property type="entry name" value="PMT_2"/>
    <property type="match status" value="1"/>
</dbReference>
<keyword evidence="1" id="KW-1133">Transmembrane helix</keyword>
<gene>
    <name evidence="3" type="ORF">A2290_04705</name>
</gene>
<organism evidence="3 4">
    <name type="scientific">candidate division WOR-1 bacterium RIFOXYB2_FULL_36_35</name>
    <dbReference type="NCBI Taxonomy" id="1802578"/>
    <lineage>
        <taxon>Bacteria</taxon>
        <taxon>Bacillati</taxon>
        <taxon>Saganbacteria</taxon>
    </lineage>
</organism>
<feature type="transmembrane region" description="Helical" evidence="1">
    <location>
        <begin position="274"/>
        <end position="297"/>
    </location>
</feature>
<accession>A0A1F4RYT3</accession>
<feature type="domain" description="Glycosyltransferase RgtA/B/C/D-like" evidence="2">
    <location>
        <begin position="1"/>
        <end position="159"/>
    </location>
</feature>
<feature type="transmembrane region" description="Helical" evidence="1">
    <location>
        <begin position="99"/>
        <end position="131"/>
    </location>
</feature>
<comment type="caution">
    <text evidence="3">The sequence shown here is derived from an EMBL/GenBank/DDBJ whole genome shotgun (WGS) entry which is preliminary data.</text>
</comment>
<feature type="transmembrane region" description="Helical" evidence="1">
    <location>
        <begin position="246"/>
        <end position="265"/>
    </location>
</feature>
<feature type="transmembrane region" description="Helical" evidence="1">
    <location>
        <begin position="20"/>
        <end position="38"/>
    </location>
</feature>